<gene>
    <name evidence="1" type="ORF">ACIRA0001_1200</name>
    <name evidence="2" type="ORF">ACIRA0001_3186</name>
</gene>
<dbReference type="Proteomes" id="UP000018419">
    <property type="component" value="Unassembled WGS sequence"/>
</dbReference>
<evidence type="ECO:0000313" key="3">
    <source>
        <dbReference type="Proteomes" id="UP000018419"/>
    </source>
</evidence>
<sequence length="47" mass="5464">MKYTYSSITRTLTVFGCKMDHIFTNVGLFEIEALLTNAKFKEATWRS</sequence>
<comment type="caution">
    <text evidence="2">The sequence shown here is derived from an EMBL/GenBank/DDBJ whole genome shotgun (WGS) entry which is preliminary data.</text>
</comment>
<reference evidence="2 3" key="1">
    <citation type="submission" date="2009-07" db="EMBL/GenBank/DDBJ databases">
        <authorList>
            <person name="Madupu R."/>
            <person name="Durkin A.S."/>
            <person name="Torralba M."/>
            <person name="Methe B."/>
            <person name="Sutton G.G."/>
            <person name="Strausberg R.L."/>
            <person name="Nelson K.E."/>
        </authorList>
    </citation>
    <scope>NUCLEOTIDE SEQUENCE [LARGE SCALE GENOMIC DNA]</scope>
    <source>
        <strain evidence="2 3">SK82</strain>
    </source>
</reference>
<keyword evidence="3" id="KW-1185">Reference proteome</keyword>
<dbReference type="RefSeq" id="WP_005404974.1">
    <property type="nucleotide sequence ID" value="NZ_ACVR01000023.1"/>
</dbReference>
<protein>
    <submittedName>
        <fullName evidence="2">Uncharacterized protein</fullName>
    </submittedName>
</protein>
<proteinExistence type="predicted"/>
<accession>A0ABP2GN30</accession>
<evidence type="ECO:0000313" key="1">
    <source>
        <dbReference type="EMBL" id="EET81080.1"/>
    </source>
</evidence>
<dbReference type="EMBL" id="ACVR01000079">
    <property type="protein sequence ID" value="EET81080.1"/>
    <property type="molecule type" value="Genomic_DNA"/>
</dbReference>
<name>A0ABP2GN30_ACIRA</name>
<evidence type="ECO:0000313" key="2">
    <source>
        <dbReference type="EMBL" id="EET83121.1"/>
    </source>
</evidence>
<dbReference type="EMBL" id="ACVR01000023">
    <property type="protein sequence ID" value="EET83121.1"/>
    <property type="molecule type" value="Genomic_DNA"/>
</dbReference>
<organism evidence="2 3">
    <name type="scientific">Acinetobacter radioresistens SK82</name>
    <dbReference type="NCBI Taxonomy" id="596318"/>
    <lineage>
        <taxon>Bacteria</taxon>
        <taxon>Pseudomonadati</taxon>
        <taxon>Pseudomonadota</taxon>
        <taxon>Gammaproteobacteria</taxon>
        <taxon>Moraxellales</taxon>
        <taxon>Moraxellaceae</taxon>
        <taxon>Acinetobacter</taxon>
    </lineage>
</organism>